<proteinExistence type="predicted"/>
<dbReference type="EMBL" id="JAPFRF010000011">
    <property type="protein sequence ID" value="KAJ7317294.1"/>
    <property type="molecule type" value="Genomic_DNA"/>
</dbReference>
<dbReference type="PANTHER" id="PTHR16915">
    <property type="entry name" value="IMMEDIATE EARLY RESPONSE 3"/>
    <property type="match status" value="1"/>
</dbReference>
<keyword evidence="3" id="KW-1185">Reference proteome</keyword>
<evidence type="ECO:0000313" key="3">
    <source>
        <dbReference type="Proteomes" id="UP001142489"/>
    </source>
</evidence>
<feature type="compositionally biased region" description="Low complexity" evidence="1">
    <location>
        <begin position="108"/>
        <end position="125"/>
    </location>
</feature>
<comment type="caution">
    <text evidence="2">The sequence shown here is derived from an EMBL/GenBank/DDBJ whole genome shotgun (WGS) entry which is preliminary data.</text>
</comment>
<dbReference type="OrthoDB" id="9949267at2759"/>
<dbReference type="PANTHER" id="PTHR16915:SF0">
    <property type="entry name" value="RADIATION-INDUCIBLE IMMEDIATE-EARLY GENE IEX-1"/>
    <property type="match status" value="1"/>
</dbReference>
<protein>
    <recommendedName>
        <fullName evidence="4">Radiation-inducible immediate-early gene IEX-1</fullName>
    </recommendedName>
</protein>
<reference evidence="2" key="1">
    <citation type="journal article" date="2023" name="DNA Res.">
        <title>Chromosome-level genome assembly of Phrynocephalus forsythii using third-generation DNA sequencing and Hi-C analysis.</title>
        <authorList>
            <person name="Qi Y."/>
            <person name="Zhao W."/>
            <person name="Zhao Y."/>
            <person name="Niu C."/>
            <person name="Cao S."/>
            <person name="Zhang Y."/>
        </authorList>
    </citation>
    <scope>NUCLEOTIDE SEQUENCE</scope>
    <source>
        <tissue evidence="2">Muscle</tissue>
    </source>
</reference>
<dbReference type="GO" id="GO:0005634">
    <property type="term" value="C:nucleus"/>
    <property type="evidence" value="ECO:0007669"/>
    <property type="project" value="TreeGrafter"/>
</dbReference>
<organism evidence="2 3">
    <name type="scientific">Phrynocephalus forsythii</name>
    <dbReference type="NCBI Taxonomy" id="171643"/>
    <lineage>
        <taxon>Eukaryota</taxon>
        <taxon>Metazoa</taxon>
        <taxon>Chordata</taxon>
        <taxon>Craniata</taxon>
        <taxon>Vertebrata</taxon>
        <taxon>Euteleostomi</taxon>
        <taxon>Lepidosauria</taxon>
        <taxon>Squamata</taxon>
        <taxon>Bifurcata</taxon>
        <taxon>Unidentata</taxon>
        <taxon>Episquamata</taxon>
        <taxon>Toxicofera</taxon>
        <taxon>Iguania</taxon>
        <taxon>Acrodonta</taxon>
        <taxon>Agamidae</taxon>
        <taxon>Agaminae</taxon>
        <taxon>Phrynocephalus</taxon>
    </lineage>
</organism>
<evidence type="ECO:0000313" key="2">
    <source>
        <dbReference type="EMBL" id="KAJ7317294.1"/>
    </source>
</evidence>
<gene>
    <name evidence="2" type="ORF">JRQ81_003456</name>
</gene>
<dbReference type="GO" id="GO:0043066">
    <property type="term" value="P:negative regulation of apoptotic process"/>
    <property type="evidence" value="ECO:0007669"/>
    <property type="project" value="InterPro"/>
</dbReference>
<evidence type="ECO:0008006" key="4">
    <source>
        <dbReference type="Google" id="ProtNLM"/>
    </source>
</evidence>
<dbReference type="InterPro" id="IPR024829">
    <property type="entry name" value="IEX-1"/>
</dbReference>
<evidence type="ECO:0000256" key="1">
    <source>
        <dbReference type="SAM" id="MobiDB-lite"/>
    </source>
</evidence>
<dbReference type="GO" id="GO:0006974">
    <property type="term" value="P:DNA damage response"/>
    <property type="evidence" value="ECO:0007669"/>
    <property type="project" value="TreeGrafter"/>
</dbReference>
<name>A0A9Q1AXG3_9SAUR</name>
<accession>A0A9Q1AXG3</accession>
<sequence>MTLSPAMCYACQPRLTALEMPEVRRARPEPTGPQYFTFDPLPEVEISPTHRKASNKTHRIKRRSRRVLYPPVAKRYYPAEEPNYAKRLLFILLAILVVQIYNAEEEFPTTVPSSSTEENTSSCSWEMEESPGEPYLLEEPLPATSLPELLDAANATHWNWGEEETTTTSESTLDITQFLEQSPAAF</sequence>
<dbReference type="PRINTS" id="PR02100">
    <property type="entry name" value="GENEIEX1"/>
</dbReference>
<dbReference type="AlphaFoldDB" id="A0A9Q1AXG3"/>
<dbReference type="Proteomes" id="UP001142489">
    <property type="component" value="Unassembled WGS sequence"/>
</dbReference>
<feature type="region of interest" description="Disordered" evidence="1">
    <location>
        <begin position="108"/>
        <end position="139"/>
    </location>
</feature>